<accession>A0A7Z0J849</accession>
<sequence>MDGSIEARVDHEVDTWLRWLPRWRPGTHRGRSRLCRQCFGSPIMATAGLATDVPHAVQHALAMRMKALIDAAVDEYTALNLPLLSRELRRNDERRRSTTYRPTEGLDLEYRGLDLDPLPTDDSPYLFTFGELAEATDDDEPFPEDTEPLRPLPPTPLSTEEKAALRVELRLADDFADALGQRICVRLGEQRERIRAGIAAHVEPQVQALLADLDSALDSPLWPR</sequence>
<dbReference type="EMBL" id="JACCFM010000001">
    <property type="protein sequence ID" value="NYJ21544.1"/>
    <property type="molecule type" value="Genomic_DNA"/>
</dbReference>
<evidence type="ECO:0000313" key="3">
    <source>
        <dbReference type="Proteomes" id="UP000537260"/>
    </source>
</evidence>
<dbReference type="AlphaFoldDB" id="A0A7Z0J849"/>
<reference evidence="2 3" key="1">
    <citation type="submission" date="2020-07" db="EMBL/GenBank/DDBJ databases">
        <title>Sequencing the genomes of 1000 actinobacteria strains.</title>
        <authorList>
            <person name="Klenk H.-P."/>
        </authorList>
    </citation>
    <scope>NUCLEOTIDE SEQUENCE [LARGE SCALE GENOMIC DNA]</scope>
    <source>
        <strain evidence="2 3">LI1</strain>
    </source>
</reference>
<protein>
    <recommendedName>
        <fullName evidence="4">Spermidine/putrescine ABC transporter substrate-binding protein</fullName>
    </recommendedName>
</protein>
<dbReference type="RefSeq" id="WP_179580127.1">
    <property type="nucleotide sequence ID" value="NZ_JACCFM010000001.1"/>
</dbReference>
<keyword evidence="3" id="KW-1185">Reference proteome</keyword>
<proteinExistence type="predicted"/>
<name>A0A7Z0J849_9MICO</name>
<feature type="region of interest" description="Disordered" evidence="1">
    <location>
        <begin position="136"/>
        <end position="157"/>
    </location>
</feature>
<evidence type="ECO:0000313" key="2">
    <source>
        <dbReference type="EMBL" id="NYJ21544.1"/>
    </source>
</evidence>
<evidence type="ECO:0000256" key="1">
    <source>
        <dbReference type="SAM" id="MobiDB-lite"/>
    </source>
</evidence>
<organism evidence="2 3">
    <name type="scientific">Glaciibacter psychrotolerans</name>
    <dbReference type="NCBI Taxonomy" id="670054"/>
    <lineage>
        <taxon>Bacteria</taxon>
        <taxon>Bacillati</taxon>
        <taxon>Actinomycetota</taxon>
        <taxon>Actinomycetes</taxon>
        <taxon>Micrococcales</taxon>
        <taxon>Microbacteriaceae</taxon>
        <taxon>Glaciibacter</taxon>
    </lineage>
</organism>
<comment type="caution">
    <text evidence="2">The sequence shown here is derived from an EMBL/GenBank/DDBJ whole genome shotgun (WGS) entry which is preliminary data.</text>
</comment>
<gene>
    <name evidence="2" type="ORF">HNR05_003335</name>
</gene>
<dbReference type="Proteomes" id="UP000537260">
    <property type="component" value="Unassembled WGS sequence"/>
</dbReference>
<feature type="compositionally biased region" description="Acidic residues" evidence="1">
    <location>
        <begin position="136"/>
        <end position="146"/>
    </location>
</feature>
<evidence type="ECO:0008006" key="4">
    <source>
        <dbReference type="Google" id="ProtNLM"/>
    </source>
</evidence>